<evidence type="ECO:0000313" key="1">
    <source>
        <dbReference type="EMBL" id="KAJ1374726.1"/>
    </source>
</evidence>
<protein>
    <submittedName>
        <fullName evidence="1">Uncharacterized protein</fullName>
    </submittedName>
</protein>
<organism evidence="1 2">
    <name type="scientific">Parelaphostrongylus tenuis</name>
    <name type="common">Meningeal worm</name>
    <dbReference type="NCBI Taxonomy" id="148309"/>
    <lineage>
        <taxon>Eukaryota</taxon>
        <taxon>Metazoa</taxon>
        <taxon>Ecdysozoa</taxon>
        <taxon>Nematoda</taxon>
        <taxon>Chromadorea</taxon>
        <taxon>Rhabditida</taxon>
        <taxon>Rhabditina</taxon>
        <taxon>Rhabditomorpha</taxon>
        <taxon>Strongyloidea</taxon>
        <taxon>Metastrongylidae</taxon>
        <taxon>Parelaphostrongylus</taxon>
    </lineage>
</organism>
<accession>A0AAD5RES1</accession>
<keyword evidence="2" id="KW-1185">Reference proteome</keyword>
<reference evidence="1" key="1">
    <citation type="submission" date="2021-06" db="EMBL/GenBank/DDBJ databases">
        <title>Parelaphostrongylus tenuis whole genome reference sequence.</title>
        <authorList>
            <person name="Garwood T.J."/>
            <person name="Larsen P.A."/>
            <person name="Fountain-Jones N.M."/>
            <person name="Garbe J.R."/>
            <person name="Macchietto M.G."/>
            <person name="Kania S.A."/>
            <person name="Gerhold R.W."/>
            <person name="Richards J.E."/>
            <person name="Wolf T.M."/>
        </authorList>
    </citation>
    <scope>NUCLEOTIDE SEQUENCE</scope>
    <source>
        <strain evidence="1">MNPRO001-30</strain>
        <tissue evidence="1">Meninges</tissue>
    </source>
</reference>
<proteinExistence type="predicted"/>
<sequence length="91" mass="10461">MSVTIRETASENRRFYFHKVSHKNEQDKLEYVAYHGTDYMNIHRQVKVIQGRNSTPQIGNASTVIRAMEIKGSDGIAFSIIYLKPPEGNYL</sequence>
<evidence type="ECO:0000313" key="2">
    <source>
        <dbReference type="Proteomes" id="UP001196413"/>
    </source>
</evidence>
<dbReference type="AlphaFoldDB" id="A0AAD5RES1"/>
<name>A0AAD5RES1_PARTN</name>
<gene>
    <name evidence="1" type="ORF">KIN20_037479</name>
</gene>
<comment type="caution">
    <text evidence="1">The sequence shown here is derived from an EMBL/GenBank/DDBJ whole genome shotgun (WGS) entry which is preliminary data.</text>
</comment>
<dbReference type="Proteomes" id="UP001196413">
    <property type="component" value="Unassembled WGS sequence"/>
</dbReference>
<dbReference type="EMBL" id="JAHQIW010007482">
    <property type="protein sequence ID" value="KAJ1374726.1"/>
    <property type="molecule type" value="Genomic_DNA"/>
</dbReference>